<evidence type="ECO:0008006" key="5">
    <source>
        <dbReference type="Google" id="ProtNLM"/>
    </source>
</evidence>
<dbReference type="GO" id="GO:1990904">
    <property type="term" value="C:ribonucleoprotein complex"/>
    <property type="evidence" value="ECO:0007669"/>
    <property type="project" value="UniProtKB-KW"/>
</dbReference>
<dbReference type="EMBL" id="UINC01153740">
    <property type="protein sequence ID" value="SVD48629.1"/>
    <property type="molecule type" value="Genomic_DNA"/>
</dbReference>
<dbReference type="InterPro" id="IPR012678">
    <property type="entry name" value="Ribosomal_uL23/eL15/eS24_sf"/>
</dbReference>
<dbReference type="HAMAP" id="MF_01369_B">
    <property type="entry name" value="Ribosomal_uL23_B"/>
    <property type="match status" value="1"/>
</dbReference>
<reference evidence="4" key="1">
    <citation type="submission" date="2018-05" db="EMBL/GenBank/DDBJ databases">
        <authorList>
            <person name="Lanie J.A."/>
            <person name="Ng W.-L."/>
            <person name="Kazmierczak K.M."/>
            <person name="Andrzejewski T.M."/>
            <person name="Davidsen T.M."/>
            <person name="Wayne K.J."/>
            <person name="Tettelin H."/>
            <person name="Glass J.I."/>
            <person name="Rusch D."/>
            <person name="Podicherti R."/>
            <person name="Tsui H.-C.T."/>
            <person name="Winkler M.E."/>
        </authorList>
    </citation>
    <scope>NUCLEOTIDE SEQUENCE</scope>
</reference>
<proteinExistence type="inferred from homology"/>
<evidence type="ECO:0000256" key="3">
    <source>
        <dbReference type="ARBA" id="ARBA00023274"/>
    </source>
</evidence>
<dbReference type="PANTHER" id="PTHR11620">
    <property type="entry name" value="60S RIBOSOMAL PROTEIN L23A"/>
    <property type="match status" value="1"/>
</dbReference>
<evidence type="ECO:0000256" key="1">
    <source>
        <dbReference type="ARBA" id="ARBA00006700"/>
    </source>
</evidence>
<sequence length="105" mass="11841">MSIKSSIILRPILSEKGTLMGETQNKYVFQVEKQSNKLEIKQAIENKFKVKIKKVATLNMKGKKKNMTIRSNGNILRTNGNRASWKKTIVTLQDGYSIDILGGDV</sequence>
<dbReference type="GO" id="GO:0003735">
    <property type="term" value="F:structural constituent of ribosome"/>
    <property type="evidence" value="ECO:0007669"/>
    <property type="project" value="InterPro"/>
</dbReference>
<name>A0A382VQ07_9ZZZZ</name>
<dbReference type="Pfam" id="PF00276">
    <property type="entry name" value="Ribosomal_L23"/>
    <property type="match status" value="1"/>
</dbReference>
<dbReference type="NCBIfam" id="NF004363">
    <property type="entry name" value="PRK05738.2-4"/>
    <property type="match status" value="1"/>
</dbReference>
<keyword evidence="3" id="KW-0687">Ribonucleoprotein</keyword>
<keyword evidence="2" id="KW-0689">Ribosomal protein</keyword>
<dbReference type="SUPFAM" id="SSF54189">
    <property type="entry name" value="Ribosomal proteins S24e, L23 and L15e"/>
    <property type="match status" value="1"/>
</dbReference>
<dbReference type="GO" id="GO:0006412">
    <property type="term" value="P:translation"/>
    <property type="evidence" value="ECO:0007669"/>
    <property type="project" value="InterPro"/>
</dbReference>
<dbReference type="AlphaFoldDB" id="A0A382VQ07"/>
<dbReference type="GO" id="GO:0005840">
    <property type="term" value="C:ribosome"/>
    <property type="evidence" value="ECO:0007669"/>
    <property type="project" value="UniProtKB-KW"/>
</dbReference>
<accession>A0A382VQ07</accession>
<dbReference type="Gene3D" id="3.30.70.330">
    <property type="match status" value="1"/>
</dbReference>
<organism evidence="4">
    <name type="scientific">marine metagenome</name>
    <dbReference type="NCBI Taxonomy" id="408172"/>
    <lineage>
        <taxon>unclassified sequences</taxon>
        <taxon>metagenomes</taxon>
        <taxon>ecological metagenomes</taxon>
    </lineage>
</organism>
<evidence type="ECO:0000256" key="2">
    <source>
        <dbReference type="ARBA" id="ARBA00022980"/>
    </source>
</evidence>
<evidence type="ECO:0000313" key="4">
    <source>
        <dbReference type="EMBL" id="SVD48629.1"/>
    </source>
</evidence>
<gene>
    <name evidence="4" type="ORF">METZ01_LOCUS401483</name>
</gene>
<comment type="similarity">
    <text evidence="1">Belongs to the universal ribosomal protein uL23 family.</text>
</comment>
<dbReference type="InterPro" id="IPR013025">
    <property type="entry name" value="Ribosomal_uL23-like"/>
</dbReference>
<protein>
    <recommendedName>
        <fullName evidence="5">50S ribosomal protein L23</fullName>
    </recommendedName>
</protein>
<dbReference type="InterPro" id="IPR012677">
    <property type="entry name" value="Nucleotide-bd_a/b_plait_sf"/>
</dbReference>